<dbReference type="OMA" id="CTITRPV"/>
<evidence type="ECO:0000313" key="4">
    <source>
        <dbReference type="Proteomes" id="UP000030104"/>
    </source>
</evidence>
<dbReference type="AlphaFoldDB" id="A0A0A2KAW2"/>
<evidence type="ECO:0000313" key="3">
    <source>
        <dbReference type="EMBL" id="KGO64977.1"/>
    </source>
</evidence>
<dbReference type="InterPro" id="IPR038843">
    <property type="entry name" value="Sed1/Spi1"/>
</dbReference>
<dbReference type="HOGENOM" id="CLU_092869_2_0_1"/>
<proteinExistence type="predicted"/>
<keyword evidence="2" id="KW-0732">Signal</keyword>
<dbReference type="GO" id="GO:0005199">
    <property type="term" value="F:structural constituent of cell wall"/>
    <property type="evidence" value="ECO:0007669"/>
    <property type="project" value="InterPro"/>
</dbReference>
<evidence type="ECO:0000256" key="1">
    <source>
        <dbReference type="SAM" id="MobiDB-lite"/>
    </source>
</evidence>
<dbReference type="PANTHER" id="PTHR35523:SF1">
    <property type="entry name" value="CELL WALL PROTEIN SED1"/>
    <property type="match status" value="1"/>
</dbReference>
<reference evidence="3 4" key="1">
    <citation type="journal article" date="2015" name="Mol. Plant Microbe Interact.">
        <title>Genome, transcriptome, and functional analyses of Penicillium expansum provide new insights into secondary metabolism and pathogenicity.</title>
        <authorList>
            <person name="Ballester A.R."/>
            <person name="Marcet-Houben M."/>
            <person name="Levin E."/>
            <person name="Sela N."/>
            <person name="Selma-Lazaro C."/>
            <person name="Carmona L."/>
            <person name="Wisniewski M."/>
            <person name="Droby S."/>
            <person name="Gonzalez-Candelas L."/>
            <person name="Gabaldon T."/>
        </authorList>
    </citation>
    <scope>NUCLEOTIDE SEQUENCE [LARGE SCALE GENOMIC DNA]</scope>
    <source>
        <strain evidence="3 4">PHI-1</strain>
    </source>
</reference>
<organism evidence="3 4">
    <name type="scientific">Penicillium italicum</name>
    <name type="common">Blue mold</name>
    <dbReference type="NCBI Taxonomy" id="40296"/>
    <lineage>
        <taxon>Eukaryota</taxon>
        <taxon>Fungi</taxon>
        <taxon>Dikarya</taxon>
        <taxon>Ascomycota</taxon>
        <taxon>Pezizomycotina</taxon>
        <taxon>Eurotiomycetes</taxon>
        <taxon>Eurotiomycetidae</taxon>
        <taxon>Eurotiales</taxon>
        <taxon>Aspergillaceae</taxon>
        <taxon>Penicillium</taxon>
    </lineage>
</organism>
<dbReference type="GO" id="GO:0009277">
    <property type="term" value="C:fungal-type cell wall"/>
    <property type="evidence" value="ECO:0007669"/>
    <property type="project" value="TreeGrafter"/>
</dbReference>
<dbReference type="STRING" id="40296.A0A0A2KAW2"/>
<feature type="chain" id="PRO_5002001521" description="Clock-controlled protein 6" evidence="2">
    <location>
        <begin position="18"/>
        <end position="175"/>
    </location>
</feature>
<evidence type="ECO:0008006" key="5">
    <source>
        <dbReference type="Google" id="ProtNLM"/>
    </source>
</evidence>
<name>A0A0A2KAW2_PENIT</name>
<accession>A0A0A2KAW2</accession>
<evidence type="ECO:0000256" key="2">
    <source>
        <dbReference type="SAM" id="SignalP"/>
    </source>
</evidence>
<protein>
    <recommendedName>
        <fullName evidence="5">Clock-controlled protein 6</fullName>
    </recommendedName>
</protein>
<dbReference type="OrthoDB" id="4094614at2759"/>
<dbReference type="PANTHER" id="PTHR35523">
    <property type="entry name" value="CELL WALL PROTEIN SED1"/>
    <property type="match status" value="1"/>
</dbReference>
<dbReference type="GO" id="GO:0031505">
    <property type="term" value="P:fungal-type cell wall organization"/>
    <property type="evidence" value="ECO:0007669"/>
    <property type="project" value="InterPro"/>
</dbReference>
<feature type="signal peptide" evidence="2">
    <location>
        <begin position="1"/>
        <end position="17"/>
    </location>
</feature>
<gene>
    <name evidence="3" type="ORF">PITC_041960</name>
</gene>
<dbReference type="Proteomes" id="UP000030104">
    <property type="component" value="Unassembled WGS sequence"/>
</dbReference>
<dbReference type="EMBL" id="JQGA01001543">
    <property type="protein sequence ID" value="KGO64977.1"/>
    <property type="molecule type" value="Genomic_DNA"/>
</dbReference>
<sequence length="175" mass="16707">MRFSIAALALGATGAMAGVVTETVTDYTTYCPEATSFVHGSQTYSIATPGYITMTHGPYTVTRPVSTSIVTECKSCSAPTAVTSVAASSVPLIPVAPTVVTSTPLVPGAGSTGVPSSPSGAGSVPGSPSGAGSVPGSPSSAATPSQPAFNAGAINAATGAGAGLAAVFGVVALML</sequence>
<comment type="caution">
    <text evidence="3">The sequence shown here is derived from an EMBL/GenBank/DDBJ whole genome shotgun (WGS) entry which is preliminary data.</text>
</comment>
<feature type="region of interest" description="Disordered" evidence="1">
    <location>
        <begin position="109"/>
        <end position="144"/>
    </location>
</feature>
<keyword evidence="4" id="KW-1185">Reference proteome</keyword>